<dbReference type="InterPro" id="IPR041034">
    <property type="entry name" value="PI_PP_C"/>
</dbReference>
<keyword evidence="6" id="KW-1185">Reference proteome</keyword>
<accession>A0A378JRL6</accession>
<dbReference type="Proteomes" id="UP000054985">
    <property type="component" value="Unassembled WGS sequence"/>
</dbReference>
<protein>
    <submittedName>
        <fullName evidence="5">Oxidoreductase</fullName>
    </submittedName>
</protein>
<feature type="domain" description="Phosphoinositide phosphatase insertion" evidence="2">
    <location>
        <begin position="192"/>
        <end position="293"/>
    </location>
</feature>
<feature type="coiled-coil region" evidence="1">
    <location>
        <begin position="81"/>
        <end position="115"/>
    </location>
</feature>
<evidence type="ECO:0000256" key="1">
    <source>
        <dbReference type="SAM" id="Coils"/>
    </source>
</evidence>
<evidence type="ECO:0000313" key="5">
    <source>
        <dbReference type="EMBL" id="STX61243.1"/>
    </source>
</evidence>
<dbReference type="Pfam" id="PF18363">
    <property type="entry name" value="PI_PP_I"/>
    <property type="match status" value="1"/>
</dbReference>
<evidence type="ECO:0000313" key="4">
    <source>
        <dbReference type="EMBL" id="KTD34637.1"/>
    </source>
</evidence>
<evidence type="ECO:0000259" key="2">
    <source>
        <dbReference type="Pfam" id="PF18363"/>
    </source>
</evidence>
<dbReference type="OrthoDB" id="5650789at2"/>
<dbReference type="STRING" id="39962.Lmor_1170"/>
<dbReference type="RefSeq" id="WP_028385447.1">
    <property type="nucleotide sequence ID" value="NZ_CAAAJG010000004.1"/>
</dbReference>
<dbReference type="EMBL" id="UGOG01000001">
    <property type="protein sequence ID" value="STX61243.1"/>
    <property type="molecule type" value="Genomic_DNA"/>
</dbReference>
<dbReference type="Gene3D" id="1.10.520.60">
    <property type="match status" value="1"/>
</dbReference>
<gene>
    <name evidence="4" type="ORF">Lmor_1170</name>
    <name evidence="5" type="ORF">NCTC12239_00148</name>
</gene>
<evidence type="ECO:0000313" key="6">
    <source>
        <dbReference type="Proteomes" id="UP000054985"/>
    </source>
</evidence>
<dbReference type="Gene3D" id="1.20.120.1720">
    <property type="match status" value="1"/>
</dbReference>
<dbReference type="AlphaFoldDB" id="A0A378JRL6"/>
<sequence length="837" mass="95240">MGKGIILRVLEGTVISPELSRTLDTLIPNYQIEYFQEKPNYRRSYERRINSLHDAFLFMLDAYPLDPKFTALKAETLKNYAEEFKNTCDLAKDSVEELQTELEAYTAKLVEVISTSWDWPKGTAFHESVACLNEAEQYVLMSRGRPDLATLMPMQTEHGTEYVLQYDESLSPYTDEFIAELNEIKSRKYPKTPVWFKNTEEFQKEYFTNLDLKPLNATSIIQDINSFLDSWIEIKRSSLNIAAELEQIHKDIQPYPTWYKDKTDDSRAKGFSKAQKAMIKVLAAEPDKFDANLTKFREFIVAKKHSIAFQNSLDNLSNIPLWYWSLSKVQQSFLAHALQQTDRVEDAVTFLSSRHRTLPIPANYAAHSLLKINPEVVQSDHTYEVKHLYGKRFRSSHVASRDVLESPESVQQRHSDSNFAKVTEHAKPGQMCLFQTLISPIHAVDYLPSLVSESLSVPPDLELFKIARSTVERSGKTASVLQHNHPFNYAKYIYYTASDDASSLYLLMTARTYVANNPGLEELLEEYQQVLGSPLGSATFWDYEGRELFLTSLEQLITLTIDGHSYGSCVSGKDRKAIELMHTDAMILYKDKYGVWPKFGVPSDKMERINFVNLFADIYMSRHQHEHAGQNAPGSDGIKTPEMYLPADIIEAINDRLGTRNGVKYDDLMATGNEVKNISKNLKSYFVSDNELLCKLTARQLGEEVCTKLYDALSPLIAEESRFCKPKEWGLGLFDKKKSTSSPAGITKIRNLMQDKNAGNDNILRLEKIFLEVLNRPVSNSTRTKETNSVYDRIRNILGSVFAVGDESLEVLADAAIAEWSELFEASKRANSSAVAY</sequence>
<dbReference type="InterPro" id="IPR040769">
    <property type="entry name" value="PI_PP_I"/>
</dbReference>
<reference evidence="4 6" key="1">
    <citation type="submission" date="2015-11" db="EMBL/GenBank/DDBJ databases">
        <title>Genomic analysis of 38 Legionella species identifies large and diverse effector repertoires.</title>
        <authorList>
            <person name="Burstein D."/>
            <person name="Amaro F."/>
            <person name="Zusman T."/>
            <person name="Lifshitz Z."/>
            <person name="Cohen O."/>
            <person name="Gilbert J.A."/>
            <person name="Pupko T."/>
            <person name="Shuman H.A."/>
            <person name="Segal G."/>
        </authorList>
    </citation>
    <scope>NUCLEOTIDE SEQUENCE [LARGE SCALE GENOMIC DNA]</scope>
    <source>
        <strain evidence="4 6">ATCC 43877</strain>
    </source>
</reference>
<evidence type="ECO:0000259" key="3">
    <source>
        <dbReference type="Pfam" id="PF18365"/>
    </source>
</evidence>
<name>A0A378JRL6_9GAMM</name>
<keyword evidence="1" id="KW-0175">Coiled coil</keyword>
<dbReference type="Proteomes" id="UP000254040">
    <property type="component" value="Unassembled WGS sequence"/>
</dbReference>
<organism evidence="5 7">
    <name type="scientific">Legionella moravica</name>
    <dbReference type="NCBI Taxonomy" id="39962"/>
    <lineage>
        <taxon>Bacteria</taxon>
        <taxon>Pseudomonadati</taxon>
        <taxon>Pseudomonadota</taxon>
        <taxon>Gammaproteobacteria</taxon>
        <taxon>Legionellales</taxon>
        <taxon>Legionellaceae</taxon>
        <taxon>Legionella</taxon>
    </lineage>
</organism>
<proteinExistence type="predicted"/>
<feature type="domain" description="Phosphoinositide phosphatase C-terminal" evidence="3">
    <location>
        <begin position="700"/>
        <end position="828"/>
    </location>
</feature>
<dbReference type="Pfam" id="PF18365">
    <property type="entry name" value="PI_PP_C"/>
    <property type="match status" value="1"/>
</dbReference>
<reference evidence="5 7" key="2">
    <citation type="submission" date="2018-06" db="EMBL/GenBank/DDBJ databases">
        <authorList>
            <consortium name="Pathogen Informatics"/>
            <person name="Doyle S."/>
        </authorList>
    </citation>
    <scope>NUCLEOTIDE SEQUENCE [LARGE SCALE GENOMIC DNA]</scope>
    <source>
        <strain evidence="5 7">NCTC12239</strain>
    </source>
</reference>
<evidence type="ECO:0000313" key="7">
    <source>
        <dbReference type="Proteomes" id="UP000254040"/>
    </source>
</evidence>
<dbReference type="EMBL" id="LNYN01000019">
    <property type="protein sequence ID" value="KTD34637.1"/>
    <property type="molecule type" value="Genomic_DNA"/>
</dbReference>